<sequence length="254" mass="26097">MELGLEDRRVLVTGASRGIGRVIAGRFAHEGSSLAICSRTLDSLREAEAELRGIGVKVYAEAVDVSDPSALRAFVTASAAAMGGLDVVVSNASPGSVRGDDAWEISARGDVGAFAVLAEAAVPHLEKSDMASIVAISSTSAIDAAFPSGPTAFAAMKAAVLQHAGALAQSLAPKGIRVNTVSPGPILFDGGDWDAVRSSRPEVFDKVLSGLPLGRFGRREEVADAVAFLASARASYCTGVNLVVDGGMLSRIHH</sequence>
<dbReference type="AlphaFoldDB" id="A0A0M8PSE6"/>
<dbReference type="FunFam" id="3.40.50.720:FF:000084">
    <property type="entry name" value="Short-chain dehydrogenase reductase"/>
    <property type="match status" value="1"/>
</dbReference>
<proteinExistence type="inferred from homology"/>
<dbReference type="GO" id="GO:0016491">
    <property type="term" value="F:oxidoreductase activity"/>
    <property type="evidence" value="ECO:0007669"/>
    <property type="project" value="UniProtKB-KW"/>
</dbReference>
<organism evidence="3 4">
    <name type="scientific">Rhodococcus rhodochrous KG-21</name>
    <dbReference type="NCBI Taxonomy" id="1441923"/>
    <lineage>
        <taxon>Bacteria</taxon>
        <taxon>Bacillati</taxon>
        <taxon>Actinomycetota</taxon>
        <taxon>Actinomycetes</taxon>
        <taxon>Mycobacteriales</taxon>
        <taxon>Nocardiaceae</taxon>
        <taxon>Rhodococcus</taxon>
    </lineage>
</organism>
<evidence type="ECO:0000313" key="4">
    <source>
        <dbReference type="Proteomes" id="UP000037712"/>
    </source>
</evidence>
<dbReference type="SUPFAM" id="SSF51735">
    <property type="entry name" value="NAD(P)-binding Rossmann-fold domains"/>
    <property type="match status" value="1"/>
</dbReference>
<reference evidence="4" key="2">
    <citation type="submission" date="2015-01" db="EMBL/GenBank/DDBJ databases">
        <title>Draft genome sequence of potential hydrocarbon metabolising strain of Rhodococcus rhodochrous.</title>
        <authorList>
            <person name="Aggarwal R.K."/>
            <person name="Dawar C."/>
        </authorList>
    </citation>
    <scope>NUCLEOTIDE SEQUENCE [LARGE SCALE GENOMIC DNA]</scope>
    <source>
        <strain evidence="4">KG-21</strain>
    </source>
</reference>
<dbReference type="PATRIC" id="fig|1441923.3.peg.228"/>
<gene>
    <name evidence="3" type="ORF">Z051_01015</name>
</gene>
<dbReference type="Pfam" id="PF13561">
    <property type="entry name" value="adh_short_C2"/>
    <property type="match status" value="1"/>
</dbReference>
<dbReference type="Gene3D" id="3.40.50.720">
    <property type="entry name" value="NAD(P)-binding Rossmann-like Domain"/>
    <property type="match status" value="1"/>
</dbReference>
<comment type="caution">
    <text evidence="3">The sequence shown here is derived from an EMBL/GenBank/DDBJ whole genome shotgun (WGS) entry which is preliminary data.</text>
</comment>
<dbReference type="PANTHER" id="PTHR43943">
    <property type="entry name" value="DEHYDROGENASE/REDUCTASE (SDR FAMILY) MEMBER 4"/>
    <property type="match status" value="1"/>
</dbReference>
<dbReference type="PANTHER" id="PTHR43943:SF17">
    <property type="entry name" value="3-PHENYLPROPIONATE-DIHYDRODIOL_CINNAMIC ACID-DIHYDRODIOL DEHYDROGENASE"/>
    <property type="match status" value="1"/>
</dbReference>
<reference evidence="3 4" key="1">
    <citation type="journal article" date="2015" name="Genome Announc.">
        <title>Draft Genome Sequence of Rhodococcus rhodochrous Strain KG-21, a Soil Isolate from Oil Fields of Krishna-Godavari Basin, India.</title>
        <authorList>
            <person name="Dawar C."/>
            <person name="Aggarwal R.K."/>
        </authorList>
    </citation>
    <scope>NUCLEOTIDE SEQUENCE [LARGE SCALE GENOMIC DNA]</scope>
    <source>
        <strain evidence="3 4">KG-21</strain>
    </source>
</reference>
<dbReference type="Proteomes" id="UP000037712">
    <property type="component" value="Unassembled WGS sequence"/>
</dbReference>
<name>A0A0M8PSE6_RHORH</name>
<evidence type="ECO:0000256" key="1">
    <source>
        <dbReference type="ARBA" id="ARBA00006484"/>
    </source>
</evidence>
<dbReference type="InterPro" id="IPR036291">
    <property type="entry name" value="NAD(P)-bd_dom_sf"/>
</dbReference>
<comment type="similarity">
    <text evidence="1">Belongs to the short-chain dehydrogenases/reductases (SDR) family.</text>
</comment>
<accession>A0A0M8PSE6</accession>
<evidence type="ECO:0000256" key="2">
    <source>
        <dbReference type="ARBA" id="ARBA00023002"/>
    </source>
</evidence>
<dbReference type="InterPro" id="IPR002347">
    <property type="entry name" value="SDR_fam"/>
</dbReference>
<protein>
    <submittedName>
        <fullName evidence="3">3-ketoacyl-ACP reductase</fullName>
    </submittedName>
</protein>
<evidence type="ECO:0000313" key="3">
    <source>
        <dbReference type="EMBL" id="KOS58179.1"/>
    </source>
</evidence>
<keyword evidence="2" id="KW-0560">Oxidoreductase</keyword>
<dbReference type="EMBL" id="AZYO01000001">
    <property type="protein sequence ID" value="KOS58179.1"/>
    <property type="molecule type" value="Genomic_DNA"/>
</dbReference>
<dbReference type="PRINTS" id="PR00081">
    <property type="entry name" value="GDHRDH"/>
</dbReference>
<dbReference type="RefSeq" id="WP_054370921.1">
    <property type="nucleotide sequence ID" value="NZ_AZYO01000001.1"/>
</dbReference>